<name>A0A6P2BYH9_9ACTN</name>
<dbReference type="GO" id="GO:0016787">
    <property type="term" value="F:hydrolase activity"/>
    <property type="evidence" value="ECO:0007669"/>
    <property type="project" value="UniProtKB-KW"/>
</dbReference>
<keyword evidence="3" id="KW-1185">Reference proteome</keyword>
<keyword evidence="2" id="KW-0378">Hydrolase</keyword>
<evidence type="ECO:0000259" key="1">
    <source>
        <dbReference type="Pfam" id="PF12697"/>
    </source>
</evidence>
<dbReference type="InterPro" id="IPR000073">
    <property type="entry name" value="AB_hydrolase_1"/>
</dbReference>
<accession>A0A6P2BYH9</accession>
<dbReference type="Gene3D" id="3.40.50.1820">
    <property type="entry name" value="alpha/beta hydrolase"/>
    <property type="match status" value="1"/>
</dbReference>
<dbReference type="EMBL" id="RPFW01000003">
    <property type="protein sequence ID" value="TVZ04172.1"/>
    <property type="molecule type" value="Genomic_DNA"/>
</dbReference>
<dbReference type="PRINTS" id="PR00111">
    <property type="entry name" value="ABHYDROLASE"/>
</dbReference>
<dbReference type="PANTHER" id="PTHR43194:SF5">
    <property type="entry name" value="PIMELOYL-[ACYL-CARRIER PROTEIN] METHYL ESTER ESTERASE"/>
    <property type="match status" value="1"/>
</dbReference>
<feature type="domain" description="AB hydrolase-1" evidence="1">
    <location>
        <begin position="43"/>
        <end position="278"/>
    </location>
</feature>
<dbReference type="SUPFAM" id="SSF53474">
    <property type="entry name" value="alpha/beta-Hydrolases"/>
    <property type="match status" value="1"/>
</dbReference>
<proteinExistence type="predicted"/>
<comment type="caution">
    <text evidence="2">The sequence shown here is derived from an EMBL/GenBank/DDBJ whole genome shotgun (WGS) entry which is preliminary data.</text>
</comment>
<dbReference type="Pfam" id="PF12697">
    <property type="entry name" value="Abhydrolase_6"/>
    <property type="match status" value="1"/>
</dbReference>
<dbReference type="OrthoDB" id="3211023at2"/>
<protein>
    <submittedName>
        <fullName evidence="2">Alpha/beta fold hydrolase</fullName>
    </submittedName>
</protein>
<dbReference type="Proteomes" id="UP000460272">
    <property type="component" value="Unassembled WGS sequence"/>
</dbReference>
<sequence length="300" mass="31023">MSTPVSLELPEGARRATVRSDRGEFAVLDAMPAAGPCELGTALLVPGYTGSKEDFIAILADLASAGRRVVAVDMRGQYQTQGPDDPAAYDLAELGADIAALVRATGAAHLLGHSFGGLVVREAVLGGCSPASLTLLSSGPAALPGQRAEELHSFLGHLDGTPADDLGAKIAELWSVALRPQAESAGVPAPILTFLEQRTLANNPTGLVTMAAQLLKAEDKTACLADRDIPAFVLYGEDDNAWPTSQQADMAARLDAERTCIPGAAHSPNVEAPATTAHALTTFWNAVETARPGPAETGRS</sequence>
<organism evidence="2 3">
    <name type="scientific">Trebonia kvetii</name>
    <dbReference type="NCBI Taxonomy" id="2480626"/>
    <lineage>
        <taxon>Bacteria</taxon>
        <taxon>Bacillati</taxon>
        <taxon>Actinomycetota</taxon>
        <taxon>Actinomycetes</taxon>
        <taxon>Streptosporangiales</taxon>
        <taxon>Treboniaceae</taxon>
        <taxon>Trebonia</taxon>
    </lineage>
</organism>
<evidence type="ECO:0000313" key="3">
    <source>
        <dbReference type="Proteomes" id="UP000460272"/>
    </source>
</evidence>
<gene>
    <name evidence="2" type="ORF">EAS64_17405</name>
</gene>
<dbReference type="AlphaFoldDB" id="A0A6P2BYH9"/>
<dbReference type="PANTHER" id="PTHR43194">
    <property type="entry name" value="HYDROLASE ALPHA/BETA FOLD FAMILY"/>
    <property type="match status" value="1"/>
</dbReference>
<reference evidence="2 3" key="1">
    <citation type="submission" date="2018-11" db="EMBL/GenBank/DDBJ databases">
        <title>Trebonia kvetii gen.nov., sp.nov., a novel acidophilic actinobacterium, and proposal of the new actinobacterial family Treboniaceae fam. nov.</title>
        <authorList>
            <person name="Rapoport D."/>
            <person name="Sagova-Mareckova M."/>
            <person name="Sedlacek I."/>
            <person name="Provaznik J."/>
            <person name="Kralova S."/>
            <person name="Pavlinic D."/>
            <person name="Benes V."/>
            <person name="Kopecky J."/>
        </authorList>
    </citation>
    <scope>NUCLEOTIDE SEQUENCE [LARGE SCALE GENOMIC DNA]</scope>
    <source>
        <strain evidence="2 3">15Tr583</strain>
    </source>
</reference>
<dbReference type="InterPro" id="IPR050228">
    <property type="entry name" value="Carboxylesterase_BioH"/>
</dbReference>
<evidence type="ECO:0000313" key="2">
    <source>
        <dbReference type="EMBL" id="TVZ04172.1"/>
    </source>
</evidence>
<dbReference type="RefSeq" id="WP_145854041.1">
    <property type="nucleotide sequence ID" value="NZ_RPFW01000003.1"/>
</dbReference>
<dbReference type="InterPro" id="IPR029058">
    <property type="entry name" value="AB_hydrolase_fold"/>
</dbReference>